<dbReference type="InterPro" id="IPR014729">
    <property type="entry name" value="Rossmann-like_a/b/a_fold"/>
</dbReference>
<dbReference type="Gene3D" id="3.40.50.620">
    <property type="entry name" value="HUPs"/>
    <property type="match status" value="1"/>
</dbReference>
<gene>
    <name evidence="3" type="ORF">SASPL_151526</name>
</gene>
<dbReference type="Pfam" id="PF00582">
    <property type="entry name" value="Usp"/>
    <property type="match status" value="1"/>
</dbReference>
<evidence type="ECO:0000259" key="2">
    <source>
        <dbReference type="Pfam" id="PF00582"/>
    </source>
</evidence>
<dbReference type="CDD" id="cd00293">
    <property type="entry name" value="USP-like"/>
    <property type="match status" value="1"/>
</dbReference>
<organism evidence="3">
    <name type="scientific">Salvia splendens</name>
    <name type="common">Scarlet sage</name>
    <dbReference type="NCBI Taxonomy" id="180675"/>
    <lineage>
        <taxon>Eukaryota</taxon>
        <taxon>Viridiplantae</taxon>
        <taxon>Streptophyta</taxon>
        <taxon>Embryophyta</taxon>
        <taxon>Tracheophyta</taxon>
        <taxon>Spermatophyta</taxon>
        <taxon>Magnoliopsida</taxon>
        <taxon>eudicotyledons</taxon>
        <taxon>Gunneridae</taxon>
        <taxon>Pentapetalae</taxon>
        <taxon>asterids</taxon>
        <taxon>lamiids</taxon>
        <taxon>Lamiales</taxon>
        <taxon>Lamiaceae</taxon>
        <taxon>Nepetoideae</taxon>
        <taxon>Mentheae</taxon>
        <taxon>Salviinae</taxon>
        <taxon>Salvia</taxon>
        <taxon>Salvia subgen. Calosphace</taxon>
        <taxon>core Calosphace</taxon>
    </lineage>
</organism>
<evidence type="ECO:0000313" key="4">
    <source>
        <dbReference type="Proteomes" id="UP000298416"/>
    </source>
</evidence>
<dbReference type="SUPFAM" id="SSF52402">
    <property type="entry name" value="Adenine nucleotide alpha hydrolases-like"/>
    <property type="match status" value="1"/>
</dbReference>
<dbReference type="AlphaFoldDB" id="A0A8X8W8U6"/>
<evidence type="ECO:0000256" key="1">
    <source>
        <dbReference type="SAM" id="MobiDB-lite"/>
    </source>
</evidence>
<proteinExistence type="predicted"/>
<name>A0A8X8W8U6_SALSN</name>
<dbReference type="InterPro" id="IPR006016">
    <property type="entry name" value="UspA"/>
</dbReference>
<evidence type="ECO:0000313" key="3">
    <source>
        <dbReference type="EMBL" id="KAG6390048.1"/>
    </source>
</evidence>
<feature type="domain" description="UspA" evidence="2">
    <location>
        <begin position="47"/>
        <end position="156"/>
    </location>
</feature>
<dbReference type="Proteomes" id="UP000298416">
    <property type="component" value="Unassembled WGS sequence"/>
</dbReference>
<protein>
    <recommendedName>
        <fullName evidence="2">UspA domain-containing protein</fullName>
    </recommendedName>
</protein>
<sequence>MDPAATCTPARSPSQQDKRTASFIEAQGKTDLFSEFSFNPENESGNKVMVVVDKSREARVALEYALSQGIQRNDTIVLLHVARINENTNREIDPKVYDLLNTSKNICQQKKPEVRVVMTVREGDDMGATIVEEAKRERVSILVLGQRKKSFLGRLRMIWACKRNESGFVDYSIQNAECKTFSDISTFIFGASTKYSDINHHAWKEEDFK</sequence>
<comment type="caution">
    <text evidence="3">The sequence shown here is derived from an EMBL/GenBank/DDBJ whole genome shotgun (WGS) entry which is preliminary data.</text>
</comment>
<reference evidence="3" key="2">
    <citation type="submission" date="2020-08" db="EMBL/GenBank/DDBJ databases">
        <title>Plant Genome Project.</title>
        <authorList>
            <person name="Zhang R.-G."/>
        </authorList>
    </citation>
    <scope>NUCLEOTIDE SEQUENCE</scope>
    <source>
        <strain evidence="3">Huo1</strain>
        <tissue evidence="3">Leaf</tissue>
    </source>
</reference>
<accession>A0A8X8W8U6</accession>
<dbReference type="EMBL" id="PNBA02000020">
    <property type="protein sequence ID" value="KAG6390048.1"/>
    <property type="molecule type" value="Genomic_DNA"/>
</dbReference>
<dbReference type="PANTHER" id="PTHR47000">
    <property type="entry name" value="ADENINE NUCLEOTIDE ALPHA HYDROLASES-LIKE SUPERFAMILY PROTEIN"/>
    <property type="match status" value="1"/>
</dbReference>
<dbReference type="PANTHER" id="PTHR47000:SF3">
    <property type="entry name" value="ADENINE NUCLEOTIDE ALPHA HYDROLASES-LIKE SUPERFAMILY PROTEIN"/>
    <property type="match status" value="1"/>
</dbReference>
<feature type="region of interest" description="Disordered" evidence="1">
    <location>
        <begin position="1"/>
        <end position="20"/>
    </location>
</feature>
<reference evidence="3" key="1">
    <citation type="submission" date="2018-01" db="EMBL/GenBank/DDBJ databases">
        <authorList>
            <person name="Mao J.F."/>
        </authorList>
    </citation>
    <scope>NUCLEOTIDE SEQUENCE</scope>
    <source>
        <strain evidence="3">Huo1</strain>
        <tissue evidence="3">Leaf</tissue>
    </source>
</reference>
<keyword evidence="4" id="KW-1185">Reference proteome</keyword>